<evidence type="ECO:0000256" key="5">
    <source>
        <dbReference type="ARBA" id="ARBA00022605"/>
    </source>
</evidence>
<reference evidence="11 12" key="1">
    <citation type="submission" date="2023-10" db="EMBL/GenBank/DDBJ databases">
        <title>Marimonas sp. nov. isolated from tidal mud flat.</title>
        <authorList>
            <person name="Jaincy N.J."/>
            <person name="Srinivasan S."/>
            <person name="Lee S.-S."/>
        </authorList>
    </citation>
    <scope>NUCLEOTIDE SEQUENCE [LARGE SCALE GENOMIC DNA]</scope>
    <source>
        <strain evidence="11 12">MJ-SS3</strain>
    </source>
</reference>
<organism evidence="11 12">
    <name type="scientific">Gilvirhabdus luticola</name>
    <dbReference type="NCBI Taxonomy" id="3079858"/>
    <lineage>
        <taxon>Bacteria</taxon>
        <taxon>Pseudomonadati</taxon>
        <taxon>Bacteroidota</taxon>
        <taxon>Flavobacteriia</taxon>
        <taxon>Flavobacteriales</taxon>
        <taxon>Flavobacteriaceae</taxon>
        <taxon>Gilvirhabdus</taxon>
    </lineage>
</organism>
<dbReference type="RefSeq" id="WP_316661207.1">
    <property type="nucleotide sequence ID" value="NZ_JAWHTF010000001.1"/>
</dbReference>
<evidence type="ECO:0000256" key="6">
    <source>
        <dbReference type="ARBA" id="ARBA00022822"/>
    </source>
</evidence>
<comment type="similarity">
    <text evidence="9">Belongs to the TrpF family.</text>
</comment>
<evidence type="ECO:0000256" key="1">
    <source>
        <dbReference type="ARBA" id="ARBA00001164"/>
    </source>
</evidence>
<evidence type="ECO:0000256" key="3">
    <source>
        <dbReference type="ARBA" id="ARBA00012572"/>
    </source>
</evidence>
<dbReference type="EC" id="5.3.1.24" evidence="3 9"/>
<dbReference type="HAMAP" id="MF_00135">
    <property type="entry name" value="PRAI"/>
    <property type="match status" value="1"/>
</dbReference>
<comment type="pathway">
    <text evidence="2 9">Amino-acid biosynthesis; L-tryptophan biosynthesis; L-tryptophan from chorismate: step 3/5.</text>
</comment>
<dbReference type="InterPro" id="IPR013785">
    <property type="entry name" value="Aldolase_TIM"/>
</dbReference>
<dbReference type="Gene3D" id="3.20.20.70">
    <property type="entry name" value="Aldolase class I"/>
    <property type="match status" value="1"/>
</dbReference>
<dbReference type="InterPro" id="IPR011060">
    <property type="entry name" value="RibuloseP-bd_barrel"/>
</dbReference>
<dbReference type="GO" id="GO:0016853">
    <property type="term" value="F:isomerase activity"/>
    <property type="evidence" value="ECO:0007669"/>
    <property type="project" value="UniProtKB-KW"/>
</dbReference>
<feature type="domain" description="N-(5'phosphoribosyl) anthranilate isomerase (PRAI)" evidence="10">
    <location>
        <begin position="4"/>
        <end position="200"/>
    </location>
</feature>
<evidence type="ECO:0000256" key="2">
    <source>
        <dbReference type="ARBA" id="ARBA00004664"/>
    </source>
</evidence>
<keyword evidence="7 9" id="KW-0057">Aromatic amino acid biosynthesis</keyword>
<evidence type="ECO:0000256" key="7">
    <source>
        <dbReference type="ARBA" id="ARBA00023141"/>
    </source>
</evidence>
<protein>
    <recommendedName>
        <fullName evidence="4 9">N-(5'-phosphoribosyl)anthranilate isomerase</fullName>
        <shortName evidence="9">PRAI</shortName>
        <ecNumber evidence="3 9">5.3.1.24</ecNumber>
    </recommendedName>
</protein>
<evidence type="ECO:0000256" key="8">
    <source>
        <dbReference type="ARBA" id="ARBA00023235"/>
    </source>
</evidence>
<sequence>MKLKVCGMKYYDNITEVANLQPDYFGFIFYEKSARYFNGTIPEIPETIKKVGVFVNATVEEIIEKVNKYNLQAVQLHGNESPEFCEMLRPLNIKIIKVFSIKDTFDFSILKSYELVCDYYLFDTKGKLPGGNGYTFNWNVLKDYPSAKPFFLSGGIGLEENENLQKFLKTKASKKCHAIDVNSKFETEPGLKIIELLKKFKSQV</sequence>
<dbReference type="Pfam" id="PF00697">
    <property type="entry name" value="PRAI"/>
    <property type="match status" value="1"/>
</dbReference>
<evidence type="ECO:0000313" key="12">
    <source>
        <dbReference type="Proteomes" id="UP001268651"/>
    </source>
</evidence>
<keyword evidence="8 9" id="KW-0413">Isomerase</keyword>
<gene>
    <name evidence="9" type="primary">trpF</name>
    <name evidence="11" type="ORF">RXV94_04165</name>
</gene>
<evidence type="ECO:0000313" key="11">
    <source>
        <dbReference type="EMBL" id="MDU8885344.1"/>
    </source>
</evidence>
<dbReference type="PANTHER" id="PTHR42894:SF1">
    <property type="entry name" value="N-(5'-PHOSPHORIBOSYL)ANTHRANILATE ISOMERASE"/>
    <property type="match status" value="1"/>
</dbReference>
<comment type="caution">
    <text evidence="11">The sequence shown here is derived from an EMBL/GenBank/DDBJ whole genome shotgun (WGS) entry which is preliminary data.</text>
</comment>
<dbReference type="SUPFAM" id="SSF51366">
    <property type="entry name" value="Ribulose-phoshate binding barrel"/>
    <property type="match status" value="1"/>
</dbReference>
<dbReference type="EMBL" id="JAWHTF010000001">
    <property type="protein sequence ID" value="MDU8885344.1"/>
    <property type="molecule type" value="Genomic_DNA"/>
</dbReference>
<dbReference type="CDD" id="cd00405">
    <property type="entry name" value="PRAI"/>
    <property type="match status" value="1"/>
</dbReference>
<dbReference type="Proteomes" id="UP001268651">
    <property type="component" value="Unassembled WGS sequence"/>
</dbReference>
<name>A0ABU3U4V5_9FLAO</name>
<keyword evidence="6 9" id="KW-0822">Tryptophan biosynthesis</keyword>
<proteinExistence type="inferred from homology"/>
<evidence type="ECO:0000259" key="10">
    <source>
        <dbReference type="Pfam" id="PF00697"/>
    </source>
</evidence>
<accession>A0ABU3U4V5</accession>
<dbReference type="InterPro" id="IPR044643">
    <property type="entry name" value="TrpF_fam"/>
</dbReference>
<evidence type="ECO:0000256" key="4">
    <source>
        <dbReference type="ARBA" id="ARBA00022272"/>
    </source>
</evidence>
<evidence type="ECO:0000256" key="9">
    <source>
        <dbReference type="HAMAP-Rule" id="MF_00135"/>
    </source>
</evidence>
<keyword evidence="5 9" id="KW-0028">Amino-acid biosynthesis</keyword>
<dbReference type="InterPro" id="IPR001240">
    <property type="entry name" value="PRAI_dom"/>
</dbReference>
<keyword evidence="12" id="KW-1185">Reference proteome</keyword>
<comment type="catalytic activity">
    <reaction evidence="1 9">
        <text>N-(5-phospho-beta-D-ribosyl)anthranilate = 1-(2-carboxyphenylamino)-1-deoxy-D-ribulose 5-phosphate</text>
        <dbReference type="Rhea" id="RHEA:21540"/>
        <dbReference type="ChEBI" id="CHEBI:18277"/>
        <dbReference type="ChEBI" id="CHEBI:58613"/>
        <dbReference type="EC" id="5.3.1.24"/>
    </reaction>
</comment>
<dbReference type="PANTHER" id="PTHR42894">
    <property type="entry name" value="N-(5'-PHOSPHORIBOSYL)ANTHRANILATE ISOMERASE"/>
    <property type="match status" value="1"/>
</dbReference>